<evidence type="ECO:0000256" key="6">
    <source>
        <dbReference type="ARBA" id="ARBA00023326"/>
    </source>
</evidence>
<dbReference type="Pfam" id="PF00150">
    <property type="entry name" value="Cellulase"/>
    <property type="match status" value="1"/>
</dbReference>
<dbReference type="InterPro" id="IPR017853">
    <property type="entry name" value="GH"/>
</dbReference>
<evidence type="ECO:0000313" key="10">
    <source>
        <dbReference type="Proteomes" id="UP001279642"/>
    </source>
</evidence>
<keyword evidence="2 7" id="KW-0378">Hydrolase</keyword>
<dbReference type="PANTHER" id="PTHR31297">
    <property type="entry name" value="GLUCAN ENDO-1,6-BETA-GLUCOSIDASE B"/>
    <property type="match status" value="1"/>
</dbReference>
<gene>
    <name evidence="9" type="ORF">SMD27_15525</name>
</gene>
<organism evidence="9 10">
    <name type="scientific">Dongia soli</name>
    <dbReference type="NCBI Taxonomy" id="600628"/>
    <lineage>
        <taxon>Bacteria</taxon>
        <taxon>Pseudomonadati</taxon>
        <taxon>Pseudomonadota</taxon>
        <taxon>Alphaproteobacteria</taxon>
        <taxon>Rhodospirillales</taxon>
        <taxon>Dongiaceae</taxon>
        <taxon>Dongia</taxon>
    </lineage>
</organism>
<evidence type="ECO:0000256" key="2">
    <source>
        <dbReference type="ARBA" id="ARBA00022801"/>
    </source>
</evidence>
<keyword evidence="10" id="KW-1185">Reference proteome</keyword>
<proteinExistence type="inferred from homology"/>
<feature type="domain" description="Glycoside hydrolase family 5" evidence="8">
    <location>
        <begin position="7"/>
        <end position="319"/>
    </location>
</feature>
<dbReference type="Proteomes" id="UP001279642">
    <property type="component" value="Unassembled WGS sequence"/>
</dbReference>
<evidence type="ECO:0000256" key="7">
    <source>
        <dbReference type="RuleBase" id="RU361153"/>
    </source>
</evidence>
<dbReference type="RefSeq" id="WP_320509322.1">
    <property type="nucleotide sequence ID" value="NZ_JAXCLW010000004.1"/>
</dbReference>
<evidence type="ECO:0000259" key="8">
    <source>
        <dbReference type="Pfam" id="PF00150"/>
    </source>
</evidence>
<comment type="caution">
    <text evidence="9">The sequence shown here is derived from an EMBL/GenBank/DDBJ whole genome shotgun (WGS) entry which is preliminary data.</text>
</comment>
<evidence type="ECO:0000313" key="9">
    <source>
        <dbReference type="EMBL" id="MDY0884255.1"/>
    </source>
</evidence>
<protein>
    <submittedName>
        <fullName evidence="9">Cellulase family glycosylhydrolase</fullName>
    </submittedName>
</protein>
<evidence type="ECO:0000256" key="1">
    <source>
        <dbReference type="ARBA" id="ARBA00005641"/>
    </source>
</evidence>
<dbReference type="EMBL" id="JAXCLW010000004">
    <property type="protein sequence ID" value="MDY0884255.1"/>
    <property type="molecule type" value="Genomic_DNA"/>
</dbReference>
<dbReference type="InterPro" id="IPR050386">
    <property type="entry name" value="Glycosyl_hydrolase_5"/>
</dbReference>
<comment type="similarity">
    <text evidence="1 7">Belongs to the glycosyl hydrolase 5 (cellulase A) family.</text>
</comment>
<dbReference type="SUPFAM" id="SSF51445">
    <property type="entry name" value="(Trans)glycosidases"/>
    <property type="match status" value="1"/>
</dbReference>
<keyword evidence="4" id="KW-0119">Carbohydrate metabolism</keyword>
<keyword evidence="5 7" id="KW-0326">Glycosidase</keyword>
<evidence type="ECO:0000256" key="5">
    <source>
        <dbReference type="ARBA" id="ARBA00023295"/>
    </source>
</evidence>
<accession>A0ABU5EFF1</accession>
<dbReference type="Gene3D" id="3.20.20.80">
    <property type="entry name" value="Glycosidases"/>
    <property type="match status" value="1"/>
</dbReference>
<sequence>MTGPVLQRGVNLSNWFQLDGIQSISESDFQQIYQAGFDHVRIPVDPAFFGWGPGGNQDAAEQKIIATLSYLSSLAATHKLALIIDIHPSLALAEQIETDDEAANAFVSLWSKMAAGLRLTSPDNVALEIWNEPPYYSGDSSRWPKLAARIVASIRASLPQHLLIVGGRFSNGIDGLLEFRPLPDPNILYVFHFYDPFIVTHQGASWWRDKNDTAIGFMQNVPYPASLGALSQIQLINGANRAVAMQEIAAYSVSGWNRGKIAGEIEKAADWARHFRVKLICTEFGVLKETTSPAPRLNWLRDMREELERHGIGWSVFDLVDSFGIATRQGDNLEISPDMRRALGLPLSRPASGQP</sequence>
<reference evidence="9 10" key="1">
    <citation type="journal article" date="2016" name="Antonie Van Leeuwenhoek">
        <title>Dongia soli sp. nov., isolated from soil from Dokdo, Korea.</title>
        <authorList>
            <person name="Kim D.U."/>
            <person name="Lee H."/>
            <person name="Kim H."/>
            <person name="Kim S.G."/>
            <person name="Ka J.O."/>
        </authorList>
    </citation>
    <scope>NUCLEOTIDE SEQUENCE [LARGE SCALE GENOMIC DNA]</scope>
    <source>
        <strain evidence="9 10">D78</strain>
    </source>
</reference>
<dbReference type="PANTHER" id="PTHR31297:SF41">
    <property type="entry name" value="ENDOGLUCANASE, PUTATIVE (AFU_ORTHOLOGUE AFUA_5G01830)-RELATED"/>
    <property type="match status" value="1"/>
</dbReference>
<name>A0ABU5EFF1_9PROT</name>
<evidence type="ECO:0000256" key="3">
    <source>
        <dbReference type="ARBA" id="ARBA00023001"/>
    </source>
</evidence>
<dbReference type="InterPro" id="IPR001547">
    <property type="entry name" value="Glyco_hydro_5"/>
</dbReference>
<keyword evidence="6" id="KW-0624">Polysaccharide degradation</keyword>
<evidence type="ECO:0000256" key="4">
    <source>
        <dbReference type="ARBA" id="ARBA00023277"/>
    </source>
</evidence>
<keyword evidence="3" id="KW-0136">Cellulose degradation</keyword>